<dbReference type="InterPro" id="IPR023996">
    <property type="entry name" value="TonB-dep_OMP_SusC/RagA"/>
</dbReference>
<dbReference type="Gene3D" id="2.170.130.10">
    <property type="entry name" value="TonB-dependent receptor, plug domain"/>
    <property type="match status" value="1"/>
</dbReference>
<dbReference type="KEGG" id="fya:KMW28_20720"/>
<dbReference type="NCBIfam" id="TIGR04057">
    <property type="entry name" value="SusC_RagA_signa"/>
    <property type="match status" value="1"/>
</dbReference>
<dbReference type="InterPro" id="IPR039426">
    <property type="entry name" value="TonB-dep_rcpt-like"/>
</dbReference>
<name>A0AAX1NE99_9BACT</name>
<dbReference type="SUPFAM" id="SSF56935">
    <property type="entry name" value="Porins"/>
    <property type="match status" value="1"/>
</dbReference>
<dbReference type="Proteomes" id="UP000678679">
    <property type="component" value="Chromosome 2"/>
</dbReference>
<keyword evidence="3 7" id="KW-1134">Transmembrane beta strand</keyword>
<dbReference type="InterPro" id="IPR023997">
    <property type="entry name" value="TonB-dep_OMP_SusC/RagA_CS"/>
</dbReference>
<keyword evidence="10" id="KW-1185">Reference proteome</keyword>
<evidence type="ECO:0000256" key="2">
    <source>
        <dbReference type="ARBA" id="ARBA00022448"/>
    </source>
</evidence>
<evidence type="ECO:0000256" key="4">
    <source>
        <dbReference type="ARBA" id="ARBA00022692"/>
    </source>
</evidence>
<evidence type="ECO:0000256" key="6">
    <source>
        <dbReference type="ARBA" id="ARBA00023237"/>
    </source>
</evidence>
<comment type="subcellular location">
    <subcellularLocation>
        <location evidence="1 7">Cell outer membrane</location>
        <topology evidence="1 7">Multi-pass membrane protein</topology>
    </subcellularLocation>
</comment>
<evidence type="ECO:0000256" key="5">
    <source>
        <dbReference type="ARBA" id="ARBA00023136"/>
    </source>
</evidence>
<keyword evidence="5 7" id="KW-0472">Membrane</keyword>
<dbReference type="InterPro" id="IPR036942">
    <property type="entry name" value="Beta-barrel_TonB_sf"/>
</dbReference>
<protein>
    <submittedName>
        <fullName evidence="9">SusC/RagA family TonB-linked outer membrane protein</fullName>
    </submittedName>
</protein>
<dbReference type="Pfam" id="PF13715">
    <property type="entry name" value="CarbopepD_reg_2"/>
    <property type="match status" value="1"/>
</dbReference>
<dbReference type="GO" id="GO:0009279">
    <property type="term" value="C:cell outer membrane"/>
    <property type="evidence" value="ECO:0007669"/>
    <property type="project" value="UniProtKB-SubCell"/>
</dbReference>
<proteinExistence type="inferred from homology"/>
<dbReference type="InterPro" id="IPR008969">
    <property type="entry name" value="CarboxyPept-like_regulatory"/>
</dbReference>
<keyword evidence="4 7" id="KW-0812">Transmembrane</keyword>
<evidence type="ECO:0000256" key="3">
    <source>
        <dbReference type="ARBA" id="ARBA00022452"/>
    </source>
</evidence>
<reference evidence="9 10" key="1">
    <citation type="submission" date="2021-05" db="EMBL/GenBank/DDBJ databases">
        <title>Comparative genomic studies on the polysaccharide-degrading batcterial strains of the Flammeovirga genus.</title>
        <authorList>
            <person name="Zewei F."/>
            <person name="Zheng Z."/>
            <person name="Yu L."/>
            <person name="Ruyue G."/>
            <person name="Yanhong M."/>
            <person name="Yuanyuan C."/>
            <person name="Jingyan G."/>
            <person name="Wenjun H."/>
        </authorList>
    </citation>
    <scope>NUCLEOTIDE SEQUENCE [LARGE SCALE GENOMIC DNA]</scope>
    <source>
        <strain evidence="9 10">NBRC:100898</strain>
    </source>
</reference>
<dbReference type="Gene3D" id="2.60.40.1120">
    <property type="entry name" value="Carboxypeptidase-like, regulatory domain"/>
    <property type="match status" value="1"/>
</dbReference>
<evidence type="ECO:0000313" key="9">
    <source>
        <dbReference type="EMBL" id="QWG04850.1"/>
    </source>
</evidence>
<dbReference type="PROSITE" id="PS52016">
    <property type="entry name" value="TONB_DEPENDENT_REC_3"/>
    <property type="match status" value="1"/>
</dbReference>
<dbReference type="RefSeq" id="WP_169662450.1">
    <property type="nucleotide sequence ID" value="NZ_CP076133.1"/>
</dbReference>
<accession>A0AAX1NE99</accession>
<dbReference type="InterPro" id="IPR037066">
    <property type="entry name" value="Plug_dom_sf"/>
</dbReference>
<evidence type="ECO:0000256" key="1">
    <source>
        <dbReference type="ARBA" id="ARBA00004571"/>
    </source>
</evidence>
<dbReference type="EMBL" id="CP076133">
    <property type="protein sequence ID" value="QWG04850.1"/>
    <property type="molecule type" value="Genomic_DNA"/>
</dbReference>
<gene>
    <name evidence="9" type="ORF">KMW28_20720</name>
</gene>
<evidence type="ECO:0000259" key="8">
    <source>
        <dbReference type="Pfam" id="PF07715"/>
    </source>
</evidence>
<evidence type="ECO:0000313" key="10">
    <source>
        <dbReference type="Proteomes" id="UP000678679"/>
    </source>
</evidence>
<sequence length="1046" mass="115762">MNSLYAQSIISGKVLSATDGAALPGTYVIEKNSPNNNGVVTDFDGKYKINLENPNSAILIFKTIGFKTTEVPVNGQKVIDIKLEEDLQELDAVVITGYATESKKMSTGSYQTIESDQLQESIQNSFQEGLQGMSPGLDVTNSSGSVGGAVNIRVRGTGSFSSNSSPLYVINGIPFTSYPTDGTGNFGTSYNPMTNINPEDIESVTVLKDAEATAIYGSRGANGVIVVTTKQGKKGKAKWEVNYAQGINRPTKMLEHIRTNDWLNYLQEGWENDGTPLDKRVLPYTTSANNPWYTDEVARQTDIDKYDLAYRQGATMNASVAVAGGTEGMTYRINGTYAKTEGILNANDNERLAFAANFKFDVSDRLKIGINTNISNVENSQYPTNIYFLNVQGQGGGVFQYWNNPTGLNFIRNATPQLPVHNQDGSYFQPTSLNNIVPATNEEYFYHRSNSMTTINSADLSYKISNNLTLDAMVGMTYTGYEREVWYSPFLTTIAIKGQCDECFGYADKIQQARTYINYNAILKYNKEIGDHSFDGLLGFESFGETQKFLSMKGVGFPPTNSIKNVGNAQEIIEWRSGQNGVIFYSGFFRGKYAYKQKYLLGFSARADGSSRFGAKNRWGVFPSASVGWNISEEDFLNSSDVLTYLKLRASYGVSGNAEIDQSAAFANWVYNSQSYGNNPGISPLRLTGSTDNIGWERAYSLDIGANFELFNGAVTGEVAYYDKINRDLLAKLDLPPSQGGGQFITNSGAIRNSGVETSLTFNMFQKKAFNWSLTTNVAYLQNEVLELAVDPAVLEQSNGLALPQIGGSVASYQMVKFLGVDPQTGYEMYEDPETGQPYQFEDPAKPTPAEMEGLIQTIDNKTGLPSFTGGITNRFSYKGISFSFMFTFRQGNWIYDDELNLMAYMRSENALTNVPQYMYDQRWQQPGDQTDVPRVVYDHPFGKRDPFQGSRSTRFLYDGSFIRLKNVTLAYTLPKSISSKLRMDMMRFYVTGTNLLTFTKYPGWDPEAMNSLGNFSPTEANIAPGVVKGNPPQAMQLKVGVNLNF</sequence>
<keyword evidence="6 7" id="KW-0998">Cell outer membrane</keyword>
<dbReference type="NCBIfam" id="TIGR04056">
    <property type="entry name" value="OMP_RagA_SusC"/>
    <property type="match status" value="1"/>
</dbReference>
<dbReference type="SUPFAM" id="SSF49464">
    <property type="entry name" value="Carboxypeptidase regulatory domain-like"/>
    <property type="match status" value="1"/>
</dbReference>
<dbReference type="Pfam" id="PF07715">
    <property type="entry name" value="Plug"/>
    <property type="match status" value="1"/>
</dbReference>
<feature type="domain" description="TonB-dependent receptor plug" evidence="8">
    <location>
        <begin position="103"/>
        <end position="224"/>
    </location>
</feature>
<dbReference type="InterPro" id="IPR012910">
    <property type="entry name" value="Plug_dom"/>
</dbReference>
<evidence type="ECO:0000256" key="7">
    <source>
        <dbReference type="PROSITE-ProRule" id="PRU01360"/>
    </source>
</evidence>
<keyword evidence="2 7" id="KW-0813">Transport</keyword>
<organism evidence="9 10">
    <name type="scientific">Flammeovirga yaeyamensis</name>
    <dbReference type="NCBI Taxonomy" id="367791"/>
    <lineage>
        <taxon>Bacteria</taxon>
        <taxon>Pseudomonadati</taxon>
        <taxon>Bacteroidota</taxon>
        <taxon>Cytophagia</taxon>
        <taxon>Cytophagales</taxon>
        <taxon>Flammeovirgaceae</taxon>
        <taxon>Flammeovirga</taxon>
    </lineage>
</organism>
<comment type="similarity">
    <text evidence="7">Belongs to the TonB-dependent receptor family.</text>
</comment>
<dbReference type="Gene3D" id="2.40.170.20">
    <property type="entry name" value="TonB-dependent receptor, beta-barrel domain"/>
    <property type="match status" value="1"/>
</dbReference>
<dbReference type="AlphaFoldDB" id="A0AAX1NE99"/>